<comment type="caution">
    <text evidence="3">The sequence shown here is derived from an EMBL/GenBank/DDBJ whole genome shotgun (WGS) entry which is preliminary data.</text>
</comment>
<feature type="compositionally biased region" description="Basic and acidic residues" evidence="2">
    <location>
        <begin position="195"/>
        <end position="213"/>
    </location>
</feature>
<evidence type="ECO:0000256" key="1">
    <source>
        <dbReference type="SAM" id="Coils"/>
    </source>
</evidence>
<protein>
    <submittedName>
        <fullName evidence="3">Uncharacterized protein</fullName>
    </submittedName>
</protein>
<organism evidence="3 4">
    <name type="scientific">Listeria aquatica FSL S10-1188</name>
    <dbReference type="NCBI Taxonomy" id="1265818"/>
    <lineage>
        <taxon>Bacteria</taxon>
        <taxon>Bacillati</taxon>
        <taxon>Bacillota</taxon>
        <taxon>Bacilli</taxon>
        <taxon>Bacillales</taxon>
        <taxon>Listeriaceae</taxon>
        <taxon>Listeria</taxon>
    </lineage>
</organism>
<dbReference type="PATRIC" id="fig|1265818.5.peg.3174"/>
<name>W7AMX5_9LIST</name>
<dbReference type="STRING" id="1265818.MAQA_15721"/>
<keyword evidence="1" id="KW-0175">Coiled coil</keyword>
<dbReference type="EMBL" id="AOCG01000022">
    <property type="protein sequence ID" value="EUJ16599.1"/>
    <property type="molecule type" value="Genomic_DNA"/>
</dbReference>
<evidence type="ECO:0000313" key="4">
    <source>
        <dbReference type="Proteomes" id="UP000019246"/>
    </source>
</evidence>
<dbReference type="AlphaFoldDB" id="W7AMX5"/>
<evidence type="ECO:0000256" key="2">
    <source>
        <dbReference type="SAM" id="MobiDB-lite"/>
    </source>
</evidence>
<sequence>MVKLGKKSLISYLQPVNIEDDQPFEQLQKMRLQDAILYAESIRRSLPLGEFVSLTWRLDTKKGKSYTFSFHIGNLESDQTALMTLVEEGVKESLPDQQQIEEVLAILPLHYEAKEKEFEAPQQWVLENQTSFYYPGTENSSYALDDLADHGLEEPVGLYETFPEEQDRMQTSEQPYALSREDEIQEQPQALEEVSGEHQEKDWESSNQEKQEETMDDQEEWTIPEIAVLDTDRTKEKAKWDQIVGIYQRYPNIDDQVKGLFIRSQKAENQENIFERQQMKAEQKEINKSIQHIKKELGQQEMAYSQVFEQEKVRLEQEKQASLKKSGRRTATSP</sequence>
<gene>
    <name evidence="3" type="ORF">MAQA_15721</name>
</gene>
<proteinExistence type="predicted"/>
<feature type="coiled-coil region" evidence="1">
    <location>
        <begin position="264"/>
        <end position="296"/>
    </location>
</feature>
<keyword evidence="4" id="KW-1185">Reference proteome</keyword>
<accession>W7AMX5</accession>
<dbReference type="RefSeq" id="WP_036074480.1">
    <property type="nucleotide sequence ID" value="NZ_AOCG01000022.1"/>
</dbReference>
<evidence type="ECO:0000313" key="3">
    <source>
        <dbReference type="EMBL" id="EUJ16599.1"/>
    </source>
</evidence>
<dbReference type="Proteomes" id="UP000019246">
    <property type="component" value="Unassembled WGS sequence"/>
</dbReference>
<feature type="region of interest" description="Disordered" evidence="2">
    <location>
        <begin position="163"/>
        <end position="218"/>
    </location>
</feature>
<reference evidence="3 4" key="1">
    <citation type="journal article" date="2014" name="Int. J. Syst. Evol. Microbiol.">
        <title>Listeria floridensis sp. nov., Listeria aquatica sp. nov., Listeria cornellensis sp. nov., Listeria riparia sp. nov. and Listeria grandensis sp. nov., from agricultural and natural environments.</title>
        <authorList>
            <person name="den Bakker H.C."/>
            <person name="Warchocki S."/>
            <person name="Wright E.M."/>
            <person name="Allred A.F."/>
            <person name="Ahlstrom C."/>
            <person name="Manuel C.S."/>
            <person name="Stasiewicz M.J."/>
            <person name="Burrell A."/>
            <person name="Roof S."/>
            <person name="Strawn L."/>
            <person name="Fortes E.D."/>
            <person name="Nightingale K.K."/>
            <person name="Kephart D."/>
            <person name="Wiedmann M."/>
        </authorList>
    </citation>
    <scope>NUCLEOTIDE SEQUENCE [LARGE SCALE GENOMIC DNA]</scope>
    <source>
        <strain evidence="3 4">FSL S10-1188</strain>
    </source>
</reference>